<proteinExistence type="inferred from homology"/>
<keyword evidence="5 8" id="KW-0812">Transmembrane</keyword>
<comment type="similarity">
    <text evidence="2">Belongs to the autoinducer-2 exporter (AI-2E) (TC 2.A.86) family.</text>
</comment>
<reference evidence="9" key="1">
    <citation type="submission" date="2024-05" db="EMBL/GenBank/DDBJ databases">
        <title>Planctomycetes of the genus Singulisphaera possess chitinolytic capabilities.</title>
        <authorList>
            <person name="Ivanova A."/>
        </authorList>
    </citation>
    <scope>NUCLEOTIDE SEQUENCE</scope>
    <source>
        <strain evidence="9">Ch08T</strain>
    </source>
</reference>
<organism evidence="9">
    <name type="scientific">Singulisphaera sp. Ch08</name>
    <dbReference type="NCBI Taxonomy" id="3120278"/>
    <lineage>
        <taxon>Bacteria</taxon>
        <taxon>Pseudomonadati</taxon>
        <taxon>Planctomycetota</taxon>
        <taxon>Planctomycetia</taxon>
        <taxon>Isosphaerales</taxon>
        <taxon>Isosphaeraceae</taxon>
        <taxon>Singulisphaera</taxon>
    </lineage>
</organism>
<sequence>MGTIRKSSTLNDPFKLTILIFAIVAFMYFTAEVLKPLALSILLSFALAPPVHRLVRLGVPRVGAVILTVVMALGVLGGLGYVVGEQLTSLANKLPEFQGNIERKLDSVVKPGQPSTAEKLTKMSDRVMAKLDKPSAAKVDTSSSDSEATTSNKIPRVVVVSEPSFQERLRSTTGPYLEFLGVGSFVLILVLFILMGHEDLSDRIVSLFGDRQVSLTTRTTEEIGQRISRYLATFALMNSAFGLVIGVGLALIGVPYAVLWGCLAALTRFIPYVGPAVAFILPLVFSFAYFPGWWEPLLVIALYAVLETILNSFLEPIIYGKTTGVSALGLLVAAMFWTWLWGTLGLLLSTPLTVCLAVIGKYVPGLRFFATMLGEEAELDPHVRFYQRLVSLDREGAVEFVEEALKKWPRAEVFDRILVPTLMLAERDAARDDLEERLQAFIWQVIGEIVENLEGVTELTLQSMTPAPPNGAAPGAANEATAPSAVELMGVAVVDTSDVLVLKMLGQLLAPSGCHLEIVADAGSPLQVVEQVAERNPELVVLSHVPPEGLAQSRYLVSRLRAQSSALPVVVGRWGETGGAAAAAERLTNVGATHVVFTLADARDRILAKVFPAAEEGLSSAGVTQVKTAVAVSTPA</sequence>
<feature type="transmembrane region" description="Helical" evidence="8">
    <location>
        <begin position="269"/>
        <end position="290"/>
    </location>
</feature>
<keyword evidence="6 8" id="KW-1133">Transmembrane helix</keyword>
<feature type="transmembrane region" description="Helical" evidence="8">
    <location>
        <begin position="176"/>
        <end position="194"/>
    </location>
</feature>
<dbReference type="PANTHER" id="PTHR21716">
    <property type="entry name" value="TRANSMEMBRANE PROTEIN"/>
    <property type="match status" value="1"/>
</dbReference>
<feature type="transmembrane region" description="Helical" evidence="8">
    <location>
        <begin position="12"/>
        <end position="31"/>
    </location>
</feature>
<evidence type="ECO:0000256" key="8">
    <source>
        <dbReference type="SAM" id="Phobius"/>
    </source>
</evidence>
<protein>
    <submittedName>
        <fullName evidence="9">AI-2E family transporter</fullName>
    </submittedName>
</protein>
<evidence type="ECO:0000256" key="7">
    <source>
        <dbReference type="ARBA" id="ARBA00023136"/>
    </source>
</evidence>
<dbReference type="RefSeq" id="WP_406697888.1">
    <property type="nucleotide sequence ID" value="NZ_CP155447.1"/>
</dbReference>
<feature type="transmembrane region" description="Helical" evidence="8">
    <location>
        <begin position="230"/>
        <end position="257"/>
    </location>
</feature>
<evidence type="ECO:0000313" key="9">
    <source>
        <dbReference type="EMBL" id="XBH05090.1"/>
    </source>
</evidence>
<keyword evidence="3" id="KW-0813">Transport</keyword>
<dbReference type="PANTHER" id="PTHR21716:SF53">
    <property type="entry name" value="PERMEASE PERM-RELATED"/>
    <property type="match status" value="1"/>
</dbReference>
<evidence type="ECO:0000256" key="2">
    <source>
        <dbReference type="ARBA" id="ARBA00009773"/>
    </source>
</evidence>
<dbReference type="Pfam" id="PF01594">
    <property type="entry name" value="AI-2E_transport"/>
    <property type="match status" value="1"/>
</dbReference>
<dbReference type="AlphaFoldDB" id="A0AAU7CJ71"/>
<evidence type="ECO:0000256" key="1">
    <source>
        <dbReference type="ARBA" id="ARBA00004651"/>
    </source>
</evidence>
<evidence type="ECO:0000256" key="5">
    <source>
        <dbReference type="ARBA" id="ARBA00022692"/>
    </source>
</evidence>
<keyword evidence="4" id="KW-1003">Cell membrane</keyword>
<feature type="transmembrane region" description="Helical" evidence="8">
    <location>
        <begin position="297"/>
        <end position="319"/>
    </location>
</feature>
<evidence type="ECO:0000256" key="4">
    <source>
        <dbReference type="ARBA" id="ARBA00022475"/>
    </source>
</evidence>
<evidence type="ECO:0000256" key="6">
    <source>
        <dbReference type="ARBA" id="ARBA00022989"/>
    </source>
</evidence>
<feature type="transmembrane region" description="Helical" evidence="8">
    <location>
        <begin position="62"/>
        <end position="83"/>
    </location>
</feature>
<accession>A0AAU7CJ71</accession>
<gene>
    <name evidence="9" type="ORF">V5E97_03455</name>
</gene>
<keyword evidence="7 8" id="KW-0472">Membrane</keyword>
<dbReference type="GO" id="GO:0055085">
    <property type="term" value="P:transmembrane transport"/>
    <property type="evidence" value="ECO:0007669"/>
    <property type="project" value="TreeGrafter"/>
</dbReference>
<dbReference type="GO" id="GO:0005886">
    <property type="term" value="C:plasma membrane"/>
    <property type="evidence" value="ECO:0007669"/>
    <property type="project" value="UniProtKB-SubCell"/>
</dbReference>
<dbReference type="EMBL" id="CP155447">
    <property type="protein sequence ID" value="XBH05090.1"/>
    <property type="molecule type" value="Genomic_DNA"/>
</dbReference>
<name>A0AAU7CJ71_9BACT</name>
<dbReference type="InterPro" id="IPR002549">
    <property type="entry name" value="AI-2E-like"/>
</dbReference>
<evidence type="ECO:0000256" key="3">
    <source>
        <dbReference type="ARBA" id="ARBA00022448"/>
    </source>
</evidence>
<comment type="subcellular location">
    <subcellularLocation>
        <location evidence="1">Cell membrane</location>
        <topology evidence="1">Multi-pass membrane protein</topology>
    </subcellularLocation>
</comment>